<comment type="caution">
    <text evidence="1">The sequence shown here is derived from an EMBL/GenBank/DDBJ whole genome shotgun (WGS) entry which is preliminary data.</text>
</comment>
<dbReference type="Proteomes" id="UP001348641">
    <property type="component" value="Unassembled WGS sequence"/>
</dbReference>
<evidence type="ECO:0000313" key="2">
    <source>
        <dbReference type="Proteomes" id="UP001348641"/>
    </source>
</evidence>
<protein>
    <submittedName>
        <fullName evidence="1">Malto-oligosyltrehalose synthase</fullName>
    </submittedName>
</protein>
<proteinExistence type="predicted"/>
<reference evidence="1 2" key="1">
    <citation type="submission" date="2023-07" db="EMBL/GenBank/DDBJ databases">
        <authorList>
            <person name="Girao M."/>
            <person name="Carvalho M.F."/>
        </authorList>
    </citation>
    <scope>NUCLEOTIDE SEQUENCE [LARGE SCALE GENOMIC DNA]</scope>
    <source>
        <strain evidence="1 2">66/93</strain>
    </source>
</reference>
<organism evidence="1 2">
    <name type="scientific">Nocardiopsis tropica</name>
    <dbReference type="NCBI Taxonomy" id="109330"/>
    <lineage>
        <taxon>Bacteria</taxon>
        <taxon>Bacillati</taxon>
        <taxon>Actinomycetota</taxon>
        <taxon>Actinomycetes</taxon>
        <taxon>Streptosporangiales</taxon>
        <taxon>Nocardiopsidaceae</taxon>
        <taxon>Nocardiopsis</taxon>
    </lineage>
</organism>
<feature type="non-terminal residue" evidence="1">
    <location>
        <position position="201"/>
    </location>
</feature>
<name>A0ABU7L2Y3_9ACTN</name>
<evidence type="ECO:0000313" key="1">
    <source>
        <dbReference type="EMBL" id="MEE2055906.1"/>
    </source>
</evidence>
<dbReference type="EMBL" id="JAUUCC010000274">
    <property type="protein sequence ID" value="MEE2055906.1"/>
    <property type="molecule type" value="Genomic_DNA"/>
</dbReference>
<dbReference type="SUPFAM" id="SSF51445">
    <property type="entry name" value="(Trans)glycosidases"/>
    <property type="match status" value="1"/>
</dbReference>
<sequence>VGAWPIGQDRLAEYLLKAAREARLGTSWTDRDADFEERVRSWPGRVLGDPALRQEVASAVESVRAAGWSNSLGQKAVQLLGPGVPDVYQGTELWDLSLVDPDNRRPVDHRARADMLARLEEGWLPPVDGTGAAKLHLVRTCLRLRRELRPAGYLPLTASGRAADHAVAFARTSRGARHPDVVAVATRLPLGRAGGGGWADT</sequence>
<accession>A0ABU7L2Y3</accession>
<dbReference type="InterPro" id="IPR017853">
    <property type="entry name" value="GH"/>
</dbReference>
<dbReference type="Gene3D" id="3.20.20.80">
    <property type="entry name" value="Glycosidases"/>
    <property type="match status" value="1"/>
</dbReference>
<gene>
    <name evidence="1" type="ORF">Q8A49_35960</name>
</gene>
<feature type="non-terminal residue" evidence="1">
    <location>
        <position position="1"/>
    </location>
</feature>